<accession>A0A151RK94</accession>
<dbReference type="EMBL" id="KQ483695">
    <property type="protein sequence ID" value="KYP42885.1"/>
    <property type="molecule type" value="Genomic_DNA"/>
</dbReference>
<dbReference type="AlphaFoldDB" id="A0A151RK94"/>
<evidence type="ECO:0000313" key="2">
    <source>
        <dbReference type="Proteomes" id="UP000075243"/>
    </source>
</evidence>
<gene>
    <name evidence="1" type="ORF">KK1_035699</name>
</gene>
<organism evidence="1 2">
    <name type="scientific">Cajanus cajan</name>
    <name type="common">Pigeon pea</name>
    <name type="synonym">Cajanus indicus</name>
    <dbReference type="NCBI Taxonomy" id="3821"/>
    <lineage>
        <taxon>Eukaryota</taxon>
        <taxon>Viridiplantae</taxon>
        <taxon>Streptophyta</taxon>
        <taxon>Embryophyta</taxon>
        <taxon>Tracheophyta</taxon>
        <taxon>Spermatophyta</taxon>
        <taxon>Magnoliopsida</taxon>
        <taxon>eudicotyledons</taxon>
        <taxon>Gunneridae</taxon>
        <taxon>Pentapetalae</taxon>
        <taxon>rosids</taxon>
        <taxon>fabids</taxon>
        <taxon>Fabales</taxon>
        <taxon>Fabaceae</taxon>
        <taxon>Papilionoideae</taxon>
        <taxon>50 kb inversion clade</taxon>
        <taxon>NPAAA clade</taxon>
        <taxon>indigoferoid/millettioid clade</taxon>
        <taxon>Phaseoleae</taxon>
        <taxon>Cajanus</taxon>
    </lineage>
</organism>
<keyword evidence="2" id="KW-1185">Reference proteome</keyword>
<name>A0A151RK94_CAJCA</name>
<protein>
    <submittedName>
        <fullName evidence="1">Uncharacterized protein</fullName>
    </submittedName>
</protein>
<evidence type="ECO:0000313" key="1">
    <source>
        <dbReference type="EMBL" id="KYP42885.1"/>
    </source>
</evidence>
<proteinExistence type="predicted"/>
<dbReference type="Gramene" id="C.cajan_35619.t">
    <property type="protein sequence ID" value="C.cajan_35619.t.cds1"/>
    <property type="gene ID" value="C.cajan_35619"/>
</dbReference>
<sequence>MFKSLSPIHVGILPEKLFSPRSKDISGFIFFKKAGNVPESELLRMLQDTNQVKDAMDGGKFPTKLLLCKFRSTKFDHFIQQSGIFPDKLFDARLRSCNPNRLNPLLHKKSFMGSEKELLEISNNSTLFDR</sequence>
<reference evidence="1" key="1">
    <citation type="journal article" date="2012" name="Nat. Biotechnol.">
        <title>Draft genome sequence of pigeonpea (Cajanus cajan), an orphan legume crop of resource-poor farmers.</title>
        <authorList>
            <person name="Varshney R.K."/>
            <person name="Chen W."/>
            <person name="Li Y."/>
            <person name="Bharti A.K."/>
            <person name="Saxena R.K."/>
            <person name="Schlueter J.A."/>
            <person name="Donoghue M.T."/>
            <person name="Azam S."/>
            <person name="Fan G."/>
            <person name="Whaley A.M."/>
            <person name="Farmer A.D."/>
            <person name="Sheridan J."/>
            <person name="Iwata A."/>
            <person name="Tuteja R."/>
            <person name="Penmetsa R.V."/>
            <person name="Wu W."/>
            <person name="Upadhyaya H.D."/>
            <person name="Yang S.P."/>
            <person name="Shah T."/>
            <person name="Saxena K.B."/>
            <person name="Michael T."/>
            <person name="McCombie W.R."/>
            <person name="Yang B."/>
            <person name="Zhang G."/>
            <person name="Yang H."/>
            <person name="Wang J."/>
            <person name="Spillane C."/>
            <person name="Cook D.R."/>
            <person name="May G.D."/>
            <person name="Xu X."/>
            <person name="Jackson S.A."/>
        </authorList>
    </citation>
    <scope>NUCLEOTIDE SEQUENCE [LARGE SCALE GENOMIC DNA]</scope>
</reference>
<dbReference type="Proteomes" id="UP000075243">
    <property type="component" value="Unassembled WGS sequence"/>
</dbReference>